<keyword evidence="3" id="KW-1185">Reference proteome</keyword>
<dbReference type="EMBL" id="MJBS01000128">
    <property type="protein sequence ID" value="OHE93098.1"/>
    <property type="molecule type" value="Genomic_DNA"/>
</dbReference>
<dbReference type="GeneID" id="34564720"/>
<gene>
    <name evidence="2" type="ORF">CORC01_11587</name>
</gene>
<feature type="compositionally biased region" description="Basic and acidic residues" evidence="1">
    <location>
        <begin position="1"/>
        <end position="11"/>
    </location>
</feature>
<feature type="region of interest" description="Disordered" evidence="1">
    <location>
        <begin position="1"/>
        <end position="103"/>
    </location>
</feature>
<sequence>MVGAEIEKGAPESELSGTDKSALQLKAHGTTTEKQSKKDAQGPEDTSTHKYVSFPPFPGETCGVALEVSQGEQLSVEAGAHEQESPNPPNQRPRKASSFWSWR</sequence>
<accession>A0A1G4AVB2</accession>
<dbReference type="RefSeq" id="XP_022470265.1">
    <property type="nucleotide sequence ID" value="XM_022623210.1"/>
</dbReference>
<comment type="caution">
    <text evidence="2">The sequence shown here is derived from an EMBL/GenBank/DDBJ whole genome shotgun (WGS) entry which is preliminary data.</text>
</comment>
<evidence type="ECO:0000313" key="3">
    <source>
        <dbReference type="Proteomes" id="UP000176998"/>
    </source>
</evidence>
<proteinExistence type="predicted"/>
<evidence type="ECO:0000313" key="2">
    <source>
        <dbReference type="EMBL" id="OHE93098.1"/>
    </source>
</evidence>
<name>A0A1G4AVB2_9PEZI</name>
<dbReference type="Proteomes" id="UP000176998">
    <property type="component" value="Unassembled WGS sequence"/>
</dbReference>
<dbReference type="AlphaFoldDB" id="A0A1G4AVB2"/>
<reference evidence="2 3" key="1">
    <citation type="submission" date="2016-09" db="EMBL/GenBank/DDBJ databases">
        <authorList>
            <person name="Capua I."/>
            <person name="De Benedictis P."/>
            <person name="Joannis T."/>
            <person name="Lombin L.H."/>
            <person name="Cattoli G."/>
        </authorList>
    </citation>
    <scope>NUCLEOTIDE SEQUENCE [LARGE SCALE GENOMIC DNA]</scope>
    <source>
        <strain evidence="2 3">IMI 309357</strain>
    </source>
</reference>
<protein>
    <submittedName>
        <fullName evidence="2">Uncharacterized protein</fullName>
    </submittedName>
</protein>
<organism evidence="2 3">
    <name type="scientific">Colletotrichum orchidophilum</name>
    <dbReference type="NCBI Taxonomy" id="1209926"/>
    <lineage>
        <taxon>Eukaryota</taxon>
        <taxon>Fungi</taxon>
        <taxon>Dikarya</taxon>
        <taxon>Ascomycota</taxon>
        <taxon>Pezizomycotina</taxon>
        <taxon>Sordariomycetes</taxon>
        <taxon>Hypocreomycetidae</taxon>
        <taxon>Glomerellales</taxon>
        <taxon>Glomerellaceae</taxon>
        <taxon>Colletotrichum</taxon>
    </lineage>
</organism>
<evidence type="ECO:0000256" key="1">
    <source>
        <dbReference type="SAM" id="MobiDB-lite"/>
    </source>
</evidence>